<reference evidence="3 4" key="1">
    <citation type="submission" date="2019-01" db="EMBL/GenBank/DDBJ databases">
        <title>Nocardioides guangzhouensis sp. nov., an actinobacterium isolated from soil.</title>
        <authorList>
            <person name="Fu Y."/>
            <person name="Cai Y."/>
            <person name="Lin Z."/>
            <person name="Chen P."/>
        </authorList>
    </citation>
    <scope>NUCLEOTIDE SEQUENCE [LARGE SCALE GENOMIC DNA]</scope>
    <source>
        <strain evidence="3 4">130</strain>
    </source>
</reference>
<dbReference type="OrthoDB" id="5419113at2"/>
<comment type="caution">
    <text evidence="3">The sequence shown here is derived from an EMBL/GenBank/DDBJ whole genome shotgun (WGS) entry which is preliminary data.</text>
</comment>
<feature type="domain" description="UspA" evidence="2">
    <location>
        <begin position="4"/>
        <end position="128"/>
    </location>
</feature>
<dbReference type="PANTHER" id="PTHR46268">
    <property type="entry name" value="STRESS RESPONSE PROTEIN NHAX"/>
    <property type="match status" value="1"/>
</dbReference>
<comment type="similarity">
    <text evidence="1">Belongs to the universal stress protein A family.</text>
</comment>
<dbReference type="EMBL" id="SDKM01000001">
    <property type="protein sequence ID" value="RYP88873.1"/>
    <property type="molecule type" value="Genomic_DNA"/>
</dbReference>
<dbReference type="Proteomes" id="UP000295198">
    <property type="component" value="Unassembled WGS sequence"/>
</dbReference>
<dbReference type="InterPro" id="IPR014729">
    <property type="entry name" value="Rossmann-like_a/b/a_fold"/>
</dbReference>
<dbReference type="PANTHER" id="PTHR46268:SF6">
    <property type="entry name" value="UNIVERSAL STRESS PROTEIN UP12"/>
    <property type="match status" value="1"/>
</dbReference>
<gene>
    <name evidence="3" type="ORF">EKO23_00030</name>
</gene>
<evidence type="ECO:0000313" key="3">
    <source>
        <dbReference type="EMBL" id="RYP88873.1"/>
    </source>
</evidence>
<protein>
    <submittedName>
        <fullName evidence="3">Universal stress protein</fullName>
    </submittedName>
</protein>
<name>A0A4Q4ZKJ5_9ACTN</name>
<evidence type="ECO:0000259" key="2">
    <source>
        <dbReference type="Pfam" id="PF00582"/>
    </source>
</evidence>
<evidence type="ECO:0000313" key="4">
    <source>
        <dbReference type="Proteomes" id="UP000295198"/>
    </source>
</evidence>
<dbReference type="SUPFAM" id="SSF52402">
    <property type="entry name" value="Adenine nucleotide alpha hydrolases-like"/>
    <property type="match status" value="1"/>
</dbReference>
<accession>A0A4Q4ZKJ5</accession>
<proteinExistence type="inferred from homology"/>
<keyword evidence="4" id="KW-1185">Reference proteome</keyword>
<dbReference type="PRINTS" id="PR01438">
    <property type="entry name" value="UNVRSLSTRESS"/>
</dbReference>
<sequence>MSGIVVAWAPNEYGAAALEAGLVEARRRGTSVVLVNGTRGDRLVDDRFASDGQIGSLERQLVEAGVEHEVRQTMGEDIADQVLSVAEEIGAELVVIGLRRRSPVGKLIMGSTSQRVLLGAHCPVLAVKP</sequence>
<dbReference type="InterPro" id="IPR006016">
    <property type="entry name" value="UspA"/>
</dbReference>
<dbReference type="CDD" id="cd00293">
    <property type="entry name" value="USP-like"/>
    <property type="match status" value="1"/>
</dbReference>
<dbReference type="AlphaFoldDB" id="A0A4Q4ZKJ5"/>
<organism evidence="3 4">
    <name type="scientific">Nocardioides guangzhouensis</name>
    <dbReference type="NCBI Taxonomy" id="2497878"/>
    <lineage>
        <taxon>Bacteria</taxon>
        <taxon>Bacillati</taxon>
        <taxon>Actinomycetota</taxon>
        <taxon>Actinomycetes</taxon>
        <taxon>Propionibacteriales</taxon>
        <taxon>Nocardioidaceae</taxon>
        <taxon>Nocardioides</taxon>
    </lineage>
</organism>
<dbReference type="InterPro" id="IPR006015">
    <property type="entry name" value="Universal_stress_UspA"/>
</dbReference>
<evidence type="ECO:0000256" key="1">
    <source>
        <dbReference type="ARBA" id="ARBA00008791"/>
    </source>
</evidence>
<dbReference type="Pfam" id="PF00582">
    <property type="entry name" value="Usp"/>
    <property type="match status" value="1"/>
</dbReference>
<dbReference type="RefSeq" id="WP_134712815.1">
    <property type="nucleotide sequence ID" value="NZ_SDKM01000001.1"/>
</dbReference>
<dbReference type="Gene3D" id="3.40.50.620">
    <property type="entry name" value="HUPs"/>
    <property type="match status" value="1"/>
</dbReference>